<feature type="transmembrane region" description="Helical" evidence="12">
    <location>
        <begin position="86"/>
        <end position="104"/>
    </location>
</feature>
<evidence type="ECO:0000256" key="5">
    <source>
        <dbReference type="ARBA" id="ARBA00022692"/>
    </source>
</evidence>
<feature type="transmembrane region" description="Helical" evidence="12">
    <location>
        <begin position="222"/>
        <end position="242"/>
    </location>
</feature>
<dbReference type="PANTHER" id="PTHR31382">
    <property type="entry name" value="NA(+)/H(+) ANTIPORTER"/>
    <property type="match status" value="1"/>
</dbReference>
<organism evidence="14 15">
    <name type="scientific">Austropuccinia psidii MF-1</name>
    <dbReference type="NCBI Taxonomy" id="1389203"/>
    <lineage>
        <taxon>Eukaryota</taxon>
        <taxon>Fungi</taxon>
        <taxon>Dikarya</taxon>
        <taxon>Basidiomycota</taxon>
        <taxon>Pucciniomycotina</taxon>
        <taxon>Pucciniomycetes</taxon>
        <taxon>Pucciniales</taxon>
        <taxon>Sphaerophragmiaceae</taxon>
        <taxon>Austropuccinia</taxon>
    </lineage>
</organism>
<feature type="transmembrane region" description="Helical" evidence="12">
    <location>
        <begin position="124"/>
        <end position="144"/>
    </location>
</feature>
<evidence type="ECO:0000256" key="11">
    <source>
        <dbReference type="SAM" id="MobiDB-lite"/>
    </source>
</evidence>
<gene>
    <name evidence="14" type="ORF">O181_068447</name>
</gene>
<evidence type="ECO:0000313" key="14">
    <source>
        <dbReference type="EMBL" id="MBW0528732.1"/>
    </source>
</evidence>
<dbReference type="GO" id="GO:0036376">
    <property type="term" value="P:sodium ion export across plasma membrane"/>
    <property type="evidence" value="ECO:0007669"/>
    <property type="project" value="InterPro"/>
</dbReference>
<feature type="compositionally biased region" description="Low complexity" evidence="11">
    <location>
        <begin position="581"/>
        <end position="594"/>
    </location>
</feature>
<dbReference type="GO" id="GO:0120029">
    <property type="term" value="P:proton export across plasma membrane"/>
    <property type="evidence" value="ECO:0007669"/>
    <property type="project" value="InterPro"/>
</dbReference>
<feature type="compositionally biased region" description="Low complexity" evidence="11">
    <location>
        <begin position="953"/>
        <end position="963"/>
    </location>
</feature>
<comment type="caution">
    <text evidence="14">The sequence shown here is derived from an EMBL/GenBank/DDBJ whole genome shotgun (WGS) entry which is preliminary data.</text>
</comment>
<feature type="transmembrane region" description="Helical" evidence="12">
    <location>
        <begin position="457"/>
        <end position="478"/>
    </location>
</feature>
<evidence type="ECO:0000256" key="9">
    <source>
        <dbReference type="ARBA" id="ARBA00023136"/>
    </source>
</evidence>
<reference evidence="14" key="1">
    <citation type="submission" date="2021-03" db="EMBL/GenBank/DDBJ databases">
        <title>Draft genome sequence of rust myrtle Austropuccinia psidii MF-1, a brazilian biotype.</title>
        <authorList>
            <person name="Quecine M.C."/>
            <person name="Pachon D.M.R."/>
            <person name="Bonatelli M.L."/>
            <person name="Correr F.H."/>
            <person name="Franceschini L.M."/>
            <person name="Leite T.F."/>
            <person name="Margarido G.R.A."/>
            <person name="Almeida C.A."/>
            <person name="Ferrarezi J.A."/>
            <person name="Labate C.A."/>
        </authorList>
    </citation>
    <scope>NUCLEOTIDE SEQUENCE</scope>
    <source>
        <strain evidence="14">MF-1</strain>
    </source>
</reference>
<evidence type="ECO:0000256" key="6">
    <source>
        <dbReference type="ARBA" id="ARBA00022989"/>
    </source>
</evidence>
<feature type="transmembrane region" description="Helical" evidence="12">
    <location>
        <begin position="151"/>
        <end position="172"/>
    </location>
</feature>
<evidence type="ECO:0000256" key="7">
    <source>
        <dbReference type="ARBA" id="ARBA00023053"/>
    </source>
</evidence>
<dbReference type="GO" id="GO:0005886">
    <property type="term" value="C:plasma membrane"/>
    <property type="evidence" value="ECO:0007669"/>
    <property type="project" value="InterPro"/>
</dbReference>
<protein>
    <recommendedName>
        <fullName evidence="13">Cation/H+ exchanger transmembrane domain-containing protein</fullName>
    </recommendedName>
</protein>
<keyword evidence="6 12" id="KW-1133">Transmembrane helix</keyword>
<feature type="domain" description="Cation/H+ exchanger transmembrane" evidence="13">
    <location>
        <begin position="73"/>
        <end position="476"/>
    </location>
</feature>
<keyword evidence="5 12" id="KW-0812">Transmembrane</keyword>
<keyword evidence="15" id="KW-1185">Reference proteome</keyword>
<evidence type="ECO:0000259" key="13">
    <source>
        <dbReference type="Pfam" id="PF00999"/>
    </source>
</evidence>
<feature type="region of interest" description="Disordered" evidence="11">
    <location>
        <begin position="694"/>
        <end position="715"/>
    </location>
</feature>
<evidence type="ECO:0000256" key="2">
    <source>
        <dbReference type="ARBA" id="ARBA00005248"/>
    </source>
</evidence>
<dbReference type="GO" id="GO:0015385">
    <property type="term" value="F:sodium:proton antiporter activity"/>
    <property type="evidence" value="ECO:0007669"/>
    <property type="project" value="InterPro"/>
</dbReference>
<dbReference type="Gene3D" id="1.20.1530.20">
    <property type="match status" value="1"/>
</dbReference>
<feature type="transmembrane region" description="Helical" evidence="12">
    <location>
        <begin position="411"/>
        <end position="432"/>
    </location>
</feature>
<evidence type="ECO:0000256" key="3">
    <source>
        <dbReference type="ARBA" id="ARBA00022448"/>
    </source>
</evidence>
<dbReference type="EMBL" id="AVOT02034590">
    <property type="protein sequence ID" value="MBW0528732.1"/>
    <property type="molecule type" value="Genomic_DNA"/>
</dbReference>
<feature type="compositionally biased region" description="Low complexity" evidence="11">
    <location>
        <begin position="534"/>
        <end position="548"/>
    </location>
</feature>
<evidence type="ECO:0000256" key="12">
    <source>
        <dbReference type="SAM" id="Phobius"/>
    </source>
</evidence>
<feature type="compositionally biased region" description="Polar residues" evidence="11">
    <location>
        <begin position="524"/>
        <end position="533"/>
    </location>
</feature>
<feature type="transmembrane region" description="Helical" evidence="12">
    <location>
        <begin position="371"/>
        <end position="390"/>
    </location>
</feature>
<evidence type="ECO:0000256" key="10">
    <source>
        <dbReference type="ARBA" id="ARBA00023201"/>
    </source>
</evidence>
<feature type="transmembrane region" description="Helical" evidence="12">
    <location>
        <begin position="254"/>
        <end position="276"/>
    </location>
</feature>
<dbReference type="InterPro" id="IPR038770">
    <property type="entry name" value="Na+/solute_symporter_sf"/>
</dbReference>
<keyword evidence="8" id="KW-0406">Ion transport</keyword>
<dbReference type="PANTHER" id="PTHR31382:SF4">
    <property type="entry name" value="NA(+)_H(+) ANTIPORTER"/>
    <property type="match status" value="1"/>
</dbReference>
<feature type="region of interest" description="Disordered" evidence="11">
    <location>
        <begin position="870"/>
        <end position="1048"/>
    </location>
</feature>
<evidence type="ECO:0000256" key="4">
    <source>
        <dbReference type="ARBA" id="ARBA00022449"/>
    </source>
</evidence>
<feature type="compositionally biased region" description="Polar residues" evidence="11">
    <location>
        <begin position="932"/>
        <end position="952"/>
    </location>
</feature>
<evidence type="ECO:0000313" key="15">
    <source>
        <dbReference type="Proteomes" id="UP000765509"/>
    </source>
</evidence>
<feature type="transmembrane region" description="Helical" evidence="12">
    <location>
        <begin position="178"/>
        <end position="201"/>
    </location>
</feature>
<feature type="compositionally biased region" description="Polar residues" evidence="11">
    <location>
        <begin position="1029"/>
        <end position="1041"/>
    </location>
</feature>
<dbReference type="InterPro" id="IPR004712">
    <property type="entry name" value="Na+/H+_antiporter_fungi"/>
</dbReference>
<evidence type="ECO:0000256" key="8">
    <source>
        <dbReference type="ARBA" id="ARBA00023065"/>
    </source>
</evidence>
<feature type="compositionally biased region" description="Polar residues" evidence="11">
    <location>
        <begin position="595"/>
        <end position="620"/>
    </location>
</feature>
<feature type="region of interest" description="Disordered" evidence="11">
    <location>
        <begin position="516"/>
        <end position="620"/>
    </location>
</feature>
<feature type="compositionally biased region" description="Low complexity" evidence="11">
    <location>
        <begin position="700"/>
        <end position="715"/>
    </location>
</feature>
<dbReference type="GO" id="GO:0030007">
    <property type="term" value="P:intracellular potassium ion homeostasis"/>
    <property type="evidence" value="ECO:0007669"/>
    <property type="project" value="TreeGrafter"/>
</dbReference>
<proteinExistence type="inferred from homology"/>
<feature type="transmembrane region" description="Helical" evidence="12">
    <location>
        <begin position="296"/>
        <end position="312"/>
    </location>
</feature>
<comment type="subcellular location">
    <subcellularLocation>
        <location evidence="1">Membrane</location>
        <topology evidence="1">Multi-pass membrane protein</topology>
    </subcellularLocation>
</comment>
<dbReference type="GO" id="GO:0042391">
    <property type="term" value="P:regulation of membrane potential"/>
    <property type="evidence" value="ECO:0007669"/>
    <property type="project" value="InterPro"/>
</dbReference>
<dbReference type="FunFam" id="1.20.1530.20:FF:000015">
    <property type="entry name" value="Na(+)/H(+) antiporter 2"/>
    <property type="match status" value="1"/>
</dbReference>
<dbReference type="Pfam" id="PF00999">
    <property type="entry name" value="Na_H_Exchanger"/>
    <property type="match status" value="1"/>
</dbReference>
<sequence>FPTSSNLIHLNHLHHRRRQISASQSETDNNSLFSGQGNQDHAHHELFKVTPEPTTTHLGLSLIPAFIVIFGLFSAFVKEKLYIGEAIIAVVFGIILGPYVTGVFDPRAWSSGHHFDQITLELTRIVIALSVFAVGVELPSAYILRHWRSLAWLLGPAMLLGWLISGAFIYALVPALNFLQSLVVAAAVTPTDPILAASVVGKGKYAQKHVPAHLRHLLQAESGCNDGAAFPFLFLALFLLLRDETSLTKVIGNWFLLVILYQILLGICIGTLIGILARKTLKFCKRRSMIDKESMVAMYVALALLTTGVTTLVGSDDLLAAFACGVAFAWDDWFTESIEISNFSEILDLLINSATFIYVGATIPFSSWNNLTFTLVPWKLVILGLAILMFRRLPALWALQKFIPDLKTNREAVFCGHFGPIGVGAIFISTLATSKLPTPHIPPQSSLDILALTTQPLIYLLVLFSVLIHGLSIPFFTLGRNVHSRVHSITRTWTQASGNEPSWLSRVKRVDKTNDNLFNEPKLDQSSPISPIDNNNLVNQSNLNHQSSPISPIDNNNLVNQSSLHDQSSNQINHHHHHILQVQESQVTQQTSNNHILNQNSRPHPLTTQSQPQLNPSISNPFLKHKSTHGFYLGPFHLKPKIKRTPEQEAIHKREKLLRDDWCRSNRFDVIKKDEERVYTDGRHLIIERGDGDEVEVQPLSSSSKSKSKSLGFLPSSQIPISKSSKNLTDSHTESSKFKDFIKIILKHSKGNSCAIQELIQESSNLASSTQSGDGIIQVTSESIPVPVNNSQIQPNDQLVWLEGQNVVIENLDGENVKVKPMVKKLKSSRSAPVILIHHKSDLKSYPSLQPSRSLPNSLAHQTFKESLNHSKNLKVESAEDEWEEEKSENDSVLKKHKSRQSLRRNPSSRLNRHLRRATSNRNNLLKARINEPSSSLIGTSQVKNSSCTSAVRSSRGSSPRLLRFAETPLGPSREVSPHRKKNPKRNKGGLFTFVGPATESWRKSGLSTPISESPKRSSILGTDESDQQSRQASGSIQEASSDNKQKP</sequence>
<dbReference type="InterPro" id="IPR006153">
    <property type="entry name" value="Cation/H_exchanger_TM"/>
</dbReference>
<feature type="compositionally biased region" description="Acidic residues" evidence="11">
    <location>
        <begin position="879"/>
        <end position="888"/>
    </location>
</feature>
<dbReference type="OrthoDB" id="2190219at2759"/>
<feature type="non-terminal residue" evidence="14">
    <location>
        <position position="1"/>
    </location>
</feature>
<evidence type="ECO:0000256" key="1">
    <source>
        <dbReference type="ARBA" id="ARBA00004141"/>
    </source>
</evidence>
<dbReference type="AlphaFoldDB" id="A0A9Q3I6A2"/>
<feature type="transmembrane region" description="Helical" evidence="12">
    <location>
        <begin position="58"/>
        <end position="77"/>
    </location>
</feature>
<keyword evidence="7" id="KW-0915">Sodium</keyword>
<comment type="similarity">
    <text evidence="2">Belongs to the fungal Na(+)/H(+) exchanger family.</text>
</comment>
<feature type="compositionally biased region" description="Basic residues" evidence="11">
    <location>
        <begin position="979"/>
        <end position="988"/>
    </location>
</feature>
<name>A0A9Q3I6A2_9BASI</name>
<keyword evidence="9 12" id="KW-0472">Membrane</keyword>
<feature type="compositionally biased region" description="Polar residues" evidence="11">
    <location>
        <begin position="549"/>
        <end position="566"/>
    </location>
</feature>
<keyword evidence="10" id="KW-0739">Sodium transport</keyword>
<accession>A0A9Q3I6A2</accession>
<keyword evidence="4" id="KW-0050">Antiport</keyword>
<dbReference type="Proteomes" id="UP000765509">
    <property type="component" value="Unassembled WGS sequence"/>
</dbReference>
<keyword evidence="3" id="KW-0813">Transport</keyword>